<comment type="caution">
    <text evidence="1">The sequence shown here is derived from an EMBL/GenBank/DDBJ whole genome shotgun (WGS) entry which is preliminary data.</text>
</comment>
<keyword evidence="2" id="KW-1185">Reference proteome</keyword>
<proteinExistence type="predicted"/>
<dbReference type="Proteomes" id="UP000091857">
    <property type="component" value="Chromosome 11"/>
</dbReference>
<evidence type="ECO:0000313" key="1">
    <source>
        <dbReference type="EMBL" id="KAG8644640.1"/>
    </source>
</evidence>
<sequence>MAKLRASSQERNGIMKLKSAAKKLQKRLSLVKNSSSSEYFDEFEEVNVPNDVKEGHFAVIATNSEEPKRFVVPLSYLTHPAFLRLLEQAAEEYGFGHEGALAIPCRPGMLTEKTWKIKEVKQRDEANRVRQMQTVDRKTLDDSVKLGQNMLHA</sequence>
<accession>A0ACB7GXC3</accession>
<evidence type="ECO:0000313" key="2">
    <source>
        <dbReference type="Proteomes" id="UP000091857"/>
    </source>
</evidence>
<name>A0ACB7GXC3_MANES</name>
<organism evidence="1 2">
    <name type="scientific">Manihot esculenta</name>
    <name type="common">Cassava</name>
    <name type="synonym">Jatropha manihot</name>
    <dbReference type="NCBI Taxonomy" id="3983"/>
    <lineage>
        <taxon>Eukaryota</taxon>
        <taxon>Viridiplantae</taxon>
        <taxon>Streptophyta</taxon>
        <taxon>Embryophyta</taxon>
        <taxon>Tracheophyta</taxon>
        <taxon>Spermatophyta</taxon>
        <taxon>Magnoliopsida</taxon>
        <taxon>eudicotyledons</taxon>
        <taxon>Gunneridae</taxon>
        <taxon>Pentapetalae</taxon>
        <taxon>rosids</taxon>
        <taxon>fabids</taxon>
        <taxon>Malpighiales</taxon>
        <taxon>Euphorbiaceae</taxon>
        <taxon>Crotonoideae</taxon>
        <taxon>Manihoteae</taxon>
        <taxon>Manihot</taxon>
    </lineage>
</organism>
<reference evidence="2" key="1">
    <citation type="journal article" date="2016" name="Nat. Biotechnol.">
        <title>Sequencing wild and cultivated cassava and related species reveals extensive interspecific hybridization and genetic diversity.</title>
        <authorList>
            <person name="Bredeson J.V."/>
            <person name="Lyons J.B."/>
            <person name="Prochnik S.E."/>
            <person name="Wu G.A."/>
            <person name="Ha C.M."/>
            <person name="Edsinger-Gonzales E."/>
            <person name="Grimwood J."/>
            <person name="Schmutz J."/>
            <person name="Rabbi I.Y."/>
            <person name="Egesi C."/>
            <person name="Nauluvula P."/>
            <person name="Lebot V."/>
            <person name="Ndunguru J."/>
            <person name="Mkamilo G."/>
            <person name="Bart R.S."/>
            <person name="Setter T.L."/>
            <person name="Gleadow R.M."/>
            <person name="Kulakow P."/>
            <person name="Ferguson M.E."/>
            <person name="Rounsley S."/>
            <person name="Rokhsar D.S."/>
        </authorList>
    </citation>
    <scope>NUCLEOTIDE SEQUENCE [LARGE SCALE GENOMIC DNA]</scope>
    <source>
        <strain evidence="2">cv. AM560-2</strain>
    </source>
</reference>
<gene>
    <name evidence="1" type="ORF">MANES_11G150700v8</name>
</gene>
<protein>
    <submittedName>
        <fullName evidence="1">Uncharacterized protein</fullName>
    </submittedName>
</protein>
<dbReference type="EMBL" id="CM004397">
    <property type="protein sequence ID" value="KAG8644640.1"/>
    <property type="molecule type" value="Genomic_DNA"/>
</dbReference>